<evidence type="ECO:0000313" key="7">
    <source>
        <dbReference type="EMBL" id="USY21697.1"/>
    </source>
</evidence>
<dbReference type="PANTHER" id="PTHR33514">
    <property type="entry name" value="PROTEIN ABCI12, CHLOROPLASTIC"/>
    <property type="match status" value="1"/>
</dbReference>
<dbReference type="PANTHER" id="PTHR33514:SF13">
    <property type="entry name" value="PROTEIN ABCI12, CHLOROPLASTIC"/>
    <property type="match status" value="1"/>
</dbReference>
<dbReference type="EMBL" id="CP099837">
    <property type="protein sequence ID" value="USY21697.1"/>
    <property type="molecule type" value="Genomic_DNA"/>
</dbReference>
<evidence type="ECO:0000256" key="3">
    <source>
        <dbReference type="ARBA" id="ARBA00022989"/>
    </source>
</evidence>
<reference evidence="7" key="1">
    <citation type="submission" date="2022-06" db="EMBL/GenBank/DDBJ databases">
        <authorList>
            <person name="Ping M."/>
        </authorList>
    </citation>
    <scope>NUCLEOTIDE SEQUENCE</scope>
    <source>
        <strain evidence="7">JCM11759T</strain>
    </source>
</reference>
<evidence type="ECO:0000256" key="2">
    <source>
        <dbReference type="ARBA" id="ARBA00022692"/>
    </source>
</evidence>
<feature type="region of interest" description="Disordered" evidence="5">
    <location>
        <begin position="205"/>
        <end position="226"/>
    </location>
</feature>
<proteinExistence type="predicted"/>
<keyword evidence="3 6" id="KW-1133">Transmembrane helix</keyword>
<keyword evidence="8" id="KW-1185">Reference proteome</keyword>
<feature type="compositionally biased region" description="Basic and acidic residues" evidence="5">
    <location>
        <begin position="205"/>
        <end position="215"/>
    </location>
</feature>
<accession>A0ABY5DCD9</accession>
<evidence type="ECO:0000256" key="4">
    <source>
        <dbReference type="ARBA" id="ARBA00023136"/>
    </source>
</evidence>
<evidence type="ECO:0000313" key="8">
    <source>
        <dbReference type="Proteomes" id="UP001055940"/>
    </source>
</evidence>
<evidence type="ECO:0000256" key="5">
    <source>
        <dbReference type="SAM" id="MobiDB-lite"/>
    </source>
</evidence>
<organism evidence="7 8">
    <name type="scientific">Nocardiopsis exhalans</name>
    <dbReference type="NCBI Taxonomy" id="163604"/>
    <lineage>
        <taxon>Bacteria</taxon>
        <taxon>Bacillati</taxon>
        <taxon>Actinomycetota</taxon>
        <taxon>Actinomycetes</taxon>
        <taxon>Streptosporangiales</taxon>
        <taxon>Nocardiopsidaceae</taxon>
        <taxon>Nocardiopsis</taxon>
    </lineage>
</organism>
<sequence length="226" mass="24342">MSVIGLYVPGTGPLHRIAAAPKLLALLVIGAALLIAANLWAALGALAVSLVLYPAVGLHPRRALGVLRVLWPFLLAIGVFQTLFAGAWEEGVRLCAQLAALVLLANAVTLTTRVREMLDLFERLARPLRRVGVNPDRVALVLALTIRSIPMVATAWQAAREGYRARGLSGRPHLLVVPVIVQLLRMADATGEALVARGIDEDTSTREDIRTHEDLPTPADPRTCRD</sequence>
<dbReference type="CDD" id="cd16914">
    <property type="entry name" value="EcfT"/>
    <property type="match status" value="1"/>
</dbReference>
<evidence type="ECO:0000256" key="6">
    <source>
        <dbReference type="SAM" id="Phobius"/>
    </source>
</evidence>
<keyword evidence="2 6" id="KW-0812">Transmembrane</keyword>
<feature type="transmembrane region" description="Helical" evidence="6">
    <location>
        <begin position="65"/>
        <end position="85"/>
    </location>
</feature>
<gene>
    <name evidence="7" type="ORF">NE857_08875</name>
</gene>
<name>A0ABY5DCD9_9ACTN</name>
<dbReference type="InterPro" id="IPR003339">
    <property type="entry name" value="ABC/ECF_trnsptr_transmembrane"/>
</dbReference>
<comment type="subcellular location">
    <subcellularLocation>
        <location evidence="1">Membrane</location>
        <topology evidence="1">Multi-pass membrane protein</topology>
    </subcellularLocation>
</comment>
<dbReference type="Pfam" id="PF02361">
    <property type="entry name" value="CbiQ"/>
    <property type="match status" value="1"/>
</dbReference>
<evidence type="ECO:0000256" key="1">
    <source>
        <dbReference type="ARBA" id="ARBA00004141"/>
    </source>
</evidence>
<keyword evidence="4 6" id="KW-0472">Membrane</keyword>
<dbReference type="RefSeq" id="WP_254420540.1">
    <property type="nucleotide sequence ID" value="NZ_BAAAJB010000048.1"/>
</dbReference>
<feature type="transmembrane region" description="Helical" evidence="6">
    <location>
        <begin position="23"/>
        <end position="53"/>
    </location>
</feature>
<protein>
    <submittedName>
        <fullName evidence="7">Energy-coupling factor transporter transmembrane protein EcfT</fullName>
    </submittedName>
</protein>
<dbReference type="Proteomes" id="UP001055940">
    <property type="component" value="Chromosome"/>
</dbReference>